<dbReference type="EMBL" id="MTEJ01000111">
    <property type="protein sequence ID" value="OQX10472.1"/>
    <property type="molecule type" value="Genomic_DNA"/>
</dbReference>
<name>A0A1Y1QP26_9GAMM</name>
<reference evidence="1 2" key="1">
    <citation type="submission" date="2017-01" db="EMBL/GenBank/DDBJ databases">
        <title>Novel large sulfur bacteria in the metagenomes of groundwater-fed chemosynthetic microbial mats in the Lake Huron basin.</title>
        <authorList>
            <person name="Sharrar A.M."/>
            <person name="Flood B.E."/>
            <person name="Bailey J.V."/>
            <person name="Jones D.S."/>
            <person name="Biddanda B."/>
            <person name="Ruberg S.A."/>
            <person name="Marcus D.N."/>
            <person name="Dick G.J."/>
        </authorList>
    </citation>
    <scope>NUCLEOTIDE SEQUENCE [LARGE SCALE GENOMIC DNA]</scope>
    <source>
        <strain evidence="1">A8</strain>
    </source>
</reference>
<organism evidence="1 2">
    <name type="scientific">Thiothrix lacustris</name>
    <dbReference type="NCBI Taxonomy" id="525917"/>
    <lineage>
        <taxon>Bacteria</taxon>
        <taxon>Pseudomonadati</taxon>
        <taxon>Pseudomonadota</taxon>
        <taxon>Gammaproteobacteria</taxon>
        <taxon>Thiotrichales</taxon>
        <taxon>Thiotrichaceae</taxon>
        <taxon>Thiothrix</taxon>
    </lineage>
</organism>
<evidence type="ECO:0000313" key="2">
    <source>
        <dbReference type="Proteomes" id="UP000192491"/>
    </source>
</evidence>
<evidence type="ECO:0000313" key="1">
    <source>
        <dbReference type="EMBL" id="OQX10472.1"/>
    </source>
</evidence>
<dbReference type="Proteomes" id="UP000192491">
    <property type="component" value="Unassembled WGS sequence"/>
</dbReference>
<accession>A0A1Y1QP26</accession>
<protein>
    <submittedName>
        <fullName evidence="1">Uncharacterized protein</fullName>
    </submittedName>
</protein>
<dbReference type="AlphaFoldDB" id="A0A1Y1QP26"/>
<proteinExistence type="predicted"/>
<gene>
    <name evidence="1" type="ORF">BWK73_19995</name>
</gene>
<comment type="caution">
    <text evidence="1">The sequence shown here is derived from an EMBL/GenBank/DDBJ whole genome shotgun (WGS) entry which is preliminary data.</text>
</comment>
<sequence>MNLYRVICEAMYQDNDAVPLAEAIATKLRIQHPSVEAVFEETTSLDCHVANTYFYLLVNYPALKDGACKN</sequence>